<dbReference type="EMBL" id="JAUEPN010000005">
    <property type="protein sequence ID" value="KAK3294766.1"/>
    <property type="molecule type" value="Genomic_DNA"/>
</dbReference>
<organism evidence="3 4">
    <name type="scientific">Chaetomium fimeti</name>
    <dbReference type="NCBI Taxonomy" id="1854472"/>
    <lineage>
        <taxon>Eukaryota</taxon>
        <taxon>Fungi</taxon>
        <taxon>Dikarya</taxon>
        <taxon>Ascomycota</taxon>
        <taxon>Pezizomycotina</taxon>
        <taxon>Sordariomycetes</taxon>
        <taxon>Sordariomycetidae</taxon>
        <taxon>Sordariales</taxon>
        <taxon>Chaetomiaceae</taxon>
        <taxon>Chaetomium</taxon>
    </lineage>
</organism>
<dbReference type="Pfam" id="PF10282">
    <property type="entry name" value="Lactonase"/>
    <property type="match status" value="1"/>
</dbReference>
<dbReference type="GeneID" id="87839370"/>
<dbReference type="GO" id="GO:0017057">
    <property type="term" value="F:6-phosphogluconolactonase activity"/>
    <property type="evidence" value="ECO:0007669"/>
    <property type="project" value="TreeGrafter"/>
</dbReference>
<dbReference type="Proteomes" id="UP001278766">
    <property type="component" value="Unassembled WGS sequence"/>
</dbReference>
<reference evidence="3" key="2">
    <citation type="submission" date="2023-06" db="EMBL/GenBank/DDBJ databases">
        <authorList>
            <consortium name="Lawrence Berkeley National Laboratory"/>
            <person name="Haridas S."/>
            <person name="Hensen N."/>
            <person name="Bonometti L."/>
            <person name="Westerberg I."/>
            <person name="Brannstrom I.O."/>
            <person name="Guillou S."/>
            <person name="Cros-Aarteil S."/>
            <person name="Calhoun S."/>
            <person name="Kuo A."/>
            <person name="Mondo S."/>
            <person name="Pangilinan J."/>
            <person name="Riley R."/>
            <person name="Labutti K."/>
            <person name="Andreopoulos B."/>
            <person name="Lipzen A."/>
            <person name="Chen C."/>
            <person name="Yanf M."/>
            <person name="Daum C."/>
            <person name="Ng V."/>
            <person name="Clum A."/>
            <person name="Steindorff A."/>
            <person name="Ohm R."/>
            <person name="Martin F."/>
            <person name="Silar P."/>
            <person name="Natvig D."/>
            <person name="Lalanne C."/>
            <person name="Gautier V."/>
            <person name="Ament-Velasquez S.L."/>
            <person name="Kruys A."/>
            <person name="Hutchinson M.I."/>
            <person name="Powell A.J."/>
            <person name="Barry K."/>
            <person name="Miller A.N."/>
            <person name="Grigoriev I.V."/>
            <person name="Debuchy R."/>
            <person name="Gladieux P."/>
            <person name="Thoren M.H."/>
            <person name="Johannesson H."/>
        </authorList>
    </citation>
    <scope>NUCLEOTIDE SEQUENCE</scope>
    <source>
        <strain evidence="3">CBS 168.71</strain>
    </source>
</reference>
<gene>
    <name evidence="3" type="ORF">B0H64DRAFT_375519</name>
</gene>
<evidence type="ECO:0000313" key="4">
    <source>
        <dbReference type="Proteomes" id="UP001278766"/>
    </source>
</evidence>
<dbReference type="InterPro" id="IPR011045">
    <property type="entry name" value="N2O_reductase_N"/>
</dbReference>
<proteinExistence type="inferred from homology"/>
<dbReference type="SUPFAM" id="SSF50974">
    <property type="entry name" value="Nitrous oxide reductase, N-terminal domain"/>
    <property type="match status" value="1"/>
</dbReference>
<evidence type="ECO:0000256" key="2">
    <source>
        <dbReference type="SAM" id="SignalP"/>
    </source>
</evidence>
<keyword evidence="2" id="KW-0732">Signal</keyword>
<dbReference type="InterPro" id="IPR015943">
    <property type="entry name" value="WD40/YVTN_repeat-like_dom_sf"/>
</dbReference>
<feature type="signal peptide" evidence="2">
    <location>
        <begin position="1"/>
        <end position="20"/>
    </location>
</feature>
<protein>
    <submittedName>
        <fullName evidence="3">Lactonase, 7-bladed beta-propeller-domain-containing protein</fullName>
    </submittedName>
</protein>
<dbReference type="InterPro" id="IPR050282">
    <property type="entry name" value="Cycloisomerase_2"/>
</dbReference>
<dbReference type="InterPro" id="IPR019405">
    <property type="entry name" value="Lactonase_7-beta_prop"/>
</dbReference>
<dbReference type="PANTHER" id="PTHR30344">
    <property type="entry name" value="6-PHOSPHOGLUCONOLACTONASE-RELATED"/>
    <property type="match status" value="1"/>
</dbReference>
<comment type="caution">
    <text evidence="3">The sequence shown here is derived from an EMBL/GenBank/DDBJ whole genome shotgun (WGS) entry which is preliminary data.</text>
</comment>
<sequence>MRTSHSVAVALGAGIQLAAAAPVCGGGSTSDTLWVTTYPIGEGSGELITLKLEGSTLENVAQSETCGPYPSWLTQADDVLYCVNEAWGGDHGDLAALQINDDLSFTKLSGGETIGGPVSTVVYGNGGRGLAVADYGAGGIDTFNIEDPKAITLIKSLKYPIPEDATENPQDIARPHEAILDPTGDFLVFPDLGADLLRVLKVDKETLEYTETESHVLTRGTGPRHGAFFTSGDSTFFYVVCELANLLQGFSVTYAEDGLTFTQIYSANTHGEADALPEAVAAAEIFLAPNSNFLTLSSRYENALEYTVANGTVVPSDPLITFSIDATSGELTHVQTAPAGGANPRHFSFNSDGSRVASALQADGRVVIFERDTATGKIGNVVAEVDVAGMPNFVSFKQ</sequence>
<feature type="chain" id="PRO_5042078122" evidence="2">
    <location>
        <begin position="21"/>
        <end position="398"/>
    </location>
</feature>
<comment type="similarity">
    <text evidence="1">Belongs to the cycloisomerase 2 family.</text>
</comment>
<dbReference type="Gene3D" id="2.130.10.10">
    <property type="entry name" value="YVTN repeat-like/Quinoprotein amine dehydrogenase"/>
    <property type="match status" value="1"/>
</dbReference>
<name>A0AAE0LR40_9PEZI</name>
<reference evidence="3" key="1">
    <citation type="journal article" date="2023" name="Mol. Phylogenet. Evol.">
        <title>Genome-scale phylogeny and comparative genomics of the fungal order Sordariales.</title>
        <authorList>
            <person name="Hensen N."/>
            <person name="Bonometti L."/>
            <person name="Westerberg I."/>
            <person name="Brannstrom I.O."/>
            <person name="Guillou S."/>
            <person name="Cros-Aarteil S."/>
            <person name="Calhoun S."/>
            <person name="Haridas S."/>
            <person name="Kuo A."/>
            <person name="Mondo S."/>
            <person name="Pangilinan J."/>
            <person name="Riley R."/>
            <person name="LaButti K."/>
            <person name="Andreopoulos B."/>
            <person name="Lipzen A."/>
            <person name="Chen C."/>
            <person name="Yan M."/>
            <person name="Daum C."/>
            <person name="Ng V."/>
            <person name="Clum A."/>
            <person name="Steindorff A."/>
            <person name="Ohm R.A."/>
            <person name="Martin F."/>
            <person name="Silar P."/>
            <person name="Natvig D.O."/>
            <person name="Lalanne C."/>
            <person name="Gautier V."/>
            <person name="Ament-Velasquez S.L."/>
            <person name="Kruys A."/>
            <person name="Hutchinson M.I."/>
            <person name="Powell A.J."/>
            <person name="Barry K."/>
            <person name="Miller A.N."/>
            <person name="Grigoriev I.V."/>
            <person name="Debuchy R."/>
            <person name="Gladieux P."/>
            <person name="Hiltunen Thoren M."/>
            <person name="Johannesson H."/>
        </authorList>
    </citation>
    <scope>NUCLEOTIDE SEQUENCE</scope>
    <source>
        <strain evidence="3">CBS 168.71</strain>
    </source>
</reference>
<dbReference type="RefSeq" id="XP_062658280.1">
    <property type="nucleotide sequence ID" value="XM_062802422.1"/>
</dbReference>
<dbReference type="PANTHER" id="PTHR30344:SF1">
    <property type="entry name" value="6-PHOSPHOGLUCONOLACTONASE"/>
    <property type="match status" value="1"/>
</dbReference>
<evidence type="ECO:0000256" key="1">
    <source>
        <dbReference type="ARBA" id="ARBA00005564"/>
    </source>
</evidence>
<evidence type="ECO:0000313" key="3">
    <source>
        <dbReference type="EMBL" id="KAK3294766.1"/>
    </source>
</evidence>
<dbReference type="AlphaFoldDB" id="A0AAE0LR40"/>
<accession>A0AAE0LR40</accession>
<keyword evidence="4" id="KW-1185">Reference proteome</keyword>